<protein>
    <submittedName>
        <fullName evidence="1">Uncharacterized protein</fullName>
    </submittedName>
</protein>
<organism evidence="1 2">
    <name type="scientific">Gonium pectorale</name>
    <name type="common">Green alga</name>
    <dbReference type="NCBI Taxonomy" id="33097"/>
    <lineage>
        <taxon>Eukaryota</taxon>
        <taxon>Viridiplantae</taxon>
        <taxon>Chlorophyta</taxon>
        <taxon>core chlorophytes</taxon>
        <taxon>Chlorophyceae</taxon>
        <taxon>CS clade</taxon>
        <taxon>Chlamydomonadales</taxon>
        <taxon>Volvocaceae</taxon>
        <taxon>Gonium</taxon>
    </lineage>
</organism>
<evidence type="ECO:0000313" key="2">
    <source>
        <dbReference type="Proteomes" id="UP000075714"/>
    </source>
</evidence>
<dbReference type="Proteomes" id="UP000075714">
    <property type="component" value="Unassembled WGS sequence"/>
</dbReference>
<proteinExistence type="predicted"/>
<gene>
    <name evidence="1" type="ORF">GPECTOR_393g210</name>
</gene>
<evidence type="ECO:0000313" key="1">
    <source>
        <dbReference type="EMBL" id="KXZ41559.1"/>
    </source>
</evidence>
<sequence>MTVLHHNMALEGNVEETAPIPKSTKISKRRWTQWGSVCEKLAVTSHFYSFCEGVPKPVFPLLGSGSATAAPSRYTVQ</sequence>
<name>A0A150FVC9_GONPE</name>
<accession>A0A150FVC9</accession>
<keyword evidence="2" id="KW-1185">Reference proteome</keyword>
<dbReference type="AlphaFoldDB" id="A0A150FVC9"/>
<reference evidence="2" key="1">
    <citation type="journal article" date="2016" name="Nat. Commun.">
        <title>The Gonium pectorale genome demonstrates co-option of cell cycle regulation during the evolution of multicellularity.</title>
        <authorList>
            <person name="Hanschen E.R."/>
            <person name="Marriage T.N."/>
            <person name="Ferris P.J."/>
            <person name="Hamaji T."/>
            <person name="Toyoda A."/>
            <person name="Fujiyama A."/>
            <person name="Neme R."/>
            <person name="Noguchi H."/>
            <person name="Minakuchi Y."/>
            <person name="Suzuki M."/>
            <person name="Kawai-Toyooka H."/>
            <person name="Smith D.R."/>
            <person name="Sparks H."/>
            <person name="Anderson J."/>
            <person name="Bakaric R."/>
            <person name="Luria V."/>
            <person name="Karger A."/>
            <person name="Kirschner M.W."/>
            <person name="Durand P.M."/>
            <person name="Michod R.E."/>
            <person name="Nozaki H."/>
            <person name="Olson B.J."/>
        </authorList>
    </citation>
    <scope>NUCLEOTIDE SEQUENCE [LARGE SCALE GENOMIC DNA]</scope>
    <source>
        <strain evidence="2">NIES-2863</strain>
    </source>
</reference>
<dbReference type="EMBL" id="LSYV01000390">
    <property type="protein sequence ID" value="KXZ41559.1"/>
    <property type="molecule type" value="Genomic_DNA"/>
</dbReference>
<comment type="caution">
    <text evidence="1">The sequence shown here is derived from an EMBL/GenBank/DDBJ whole genome shotgun (WGS) entry which is preliminary data.</text>
</comment>